<evidence type="ECO:0000313" key="5">
    <source>
        <dbReference type="Proteomes" id="UP000232164"/>
    </source>
</evidence>
<evidence type="ECO:0000256" key="3">
    <source>
        <dbReference type="SAM" id="Phobius"/>
    </source>
</evidence>
<evidence type="ECO:0008006" key="6">
    <source>
        <dbReference type="Google" id="ProtNLM"/>
    </source>
</evidence>
<feature type="transmembrane region" description="Helical" evidence="3">
    <location>
        <begin position="173"/>
        <end position="195"/>
    </location>
</feature>
<sequence length="231" mass="24653">MFDRHFQPLQKRLLDPPASWLAKRDISADAVTFLGFAVGLSVVPFLALGQFMAALFVILVNRVLDGLDGALARRTESTDRGAFLDITLDFVFYALVPFGFALADPGANALAAATLLLAFVGTGSSFLAFAVIAGRRGLLSTSYPAKGIYYLGGLTEGAETIAVFAAMCLWPTAFSAIAYGFAGLCAFTTITRWWWGWRAFAPDTSLVANEGLEPKATGAQKPITTGDEFTS</sequence>
<dbReference type="Proteomes" id="UP000232164">
    <property type="component" value="Unassembled WGS sequence"/>
</dbReference>
<keyword evidence="3" id="KW-0472">Membrane</keyword>
<reference evidence="4 5" key="1">
    <citation type="submission" date="2017-11" db="EMBL/GenBank/DDBJ databases">
        <authorList>
            <person name="Han C.G."/>
        </authorList>
    </citation>
    <scope>NUCLEOTIDE SEQUENCE [LARGE SCALE GENOMIC DNA]</scope>
    <source>
        <strain evidence="4 5">HCNT1</strain>
    </source>
</reference>
<feature type="transmembrane region" description="Helical" evidence="3">
    <location>
        <begin position="109"/>
        <end position="135"/>
    </location>
</feature>
<dbReference type="InterPro" id="IPR048254">
    <property type="entry name" value="CDP_ALCOHOL_P_TRANSF_CS"/>
</dbReference>
<reference evidence="4 5" key="2">
    <citation type="submission" date="2017-12" db="EMBL/GenBank/DDBJ databases">
        <title>Genome sequence of Rhizobium sullae HCNT1 isolated from Sulla coronaria nodules and featuring peculiar denitrification phenotypes.</title>
        <authorList>
            <person name="De Diego-Diaz B."/>
            <person name="Treu L."/>
            <person name="Campanaro S."/>
            <person name="Da Silva Duarte V."/>
            <person name="Basaglia M."/>
            <person name="Favaro L."/>
            <person name="Casella S."/>
            <person name="Squartini A."/>
        </authorList>
    </citation>
    <scope>NUCLEOTIDE SEQUENCE [LARGE SCALE GENOMIC DNA]</scope>
    <source>
        <strain evidence="4 5">HCNT1</strain>
    </source>
</reference>
<dbReference type="InterPro" id="IPR043130">
    <property type="entry name" value="CDP-OH_PTrfase_TM_dom"/>
</dbReference>
<feature type="transmembrane region" description="Helical" evidence="3">
    <location>
        <begin position="147"/>
        <end position="167"/>
    </location>
</feature>
<dbReference type="STRING" id="1041146.GCA_000427985_04371"/>
<keyword evidence="1 2" id="KW-0808">Transferase</keyword>
<dbReference type="GO" id="GO:0016780">
    <property type="term" value="F:phosphotransferase activity, for other substituted phosphate groups"/>
    <property type="evidence" value="ECO:0007669"/>
    <property type="project" value="InterPro"/>
</dbReference>
<proteinExistence type="inferred from homology"/>
<name>A0A2N0D1F1_RHISU</name>
<dbReference type="RefSeq" id="WP_100772870.1">
    <property type="nucleotide sequence ID" value="NZ_PIQN01000025.1"/>
</dbReference>
<dbReference type="GO" id="GO:0016020">
    <property type="term" value="C:membrane"/>
    <property type="evidence" value="ECO:0007669"/>
    <property type="project" value="InterPro"/>
</dbReference>
<dbReference type="GO" id="GO:0008654">
    <property type="term" value="P:phospholipid biosynthetic process"/>
    <property type="evidence" value="ECO:0007669"/>
    <property type="project" value="InterPro"/>
</dbReference>
<dbReference type="PROSITE" id="PS00379">
    <property type="entry name" value="CDP_ALCOHOL_P_TRANSF"/>
    <property type="match status" value="1"/>
</dbReference>
<evidence type="ECO:0000313" key="4">
    <source>
        <dbReference type="EMBL" id="PKA39935.1"/>
    </source>
</evidence>
<dbReference type="Gene3D" id="1.20.120.1760">
    <property type="match status" value="1"/>
</dbReference>
<dbReference type="EMBL" id="PIQN01000025">
    <property type="protein sequence ID" value="PKA39935.1"/>
    <property type="molecule type" value="Genomic_DNA"/>
</dbReference>
<feature type="transmembrane region" description="Helical" evidence="3">
    <location>
        <begin position="81"/>
        <end position="103"/>
    </location>
</feature>
<gene>
    <name evidence="4" type="ORF">CWR43_30145</name>
</gene>
<accession>A0A2N0D1F1</accession>
<protein>
    <recommendedName>
        <fullName evidence="6">Phosphatidylglycerophosphate synthase</fullName>
    </recommendedName>
</protein>
<comment type="caution">
    <text evidence="4">The sequence shown here is derived from an EMBL/GenBank/DDBJ whole genome shotgun (WGS) entry which is preliminary data.</text>
</comment>
<organism evidence="4 5">
    <name type="scientific">Rhizobium sullae</name>
    <name type="common">Rhizobium hedysari</name>
    <dbReference type="NCBI Taxonomy" id="50338"/>
    <lineage>
        <taxon>Bacteria</taxon>
        <taxon>Pseudomonadati</taxon>
        <taxon>Pseudomonadota</taxon>
        <taxon>Alphaproteobacteria</taxon>
        <taxon>Hyphomicrobiales</taxon>
        <taxon>Rhizobiaceae</taxon>
        <taxon>Rhizobium/Agrobacterium group</taxon>
        <taxon>Rhizobium</taxon>
    </lineage>
</organism>
<evidence type="ECO:0000256" key="2">
    <source>
        <dbReference type="RuleBase" id="RU003750"/>
    </source>
</evidence>
<evidence type="ECO:0000256" key="1">
    <source>
        <dbReference type="ARBA" id="ARBA00022679"/>
    </source>
</evidence>
<dbReference type="Pfam" id="PF01066">
    <property type="entry name" value="CDP-OH_P_transf"/>
    <property type="match status" value="1"/>
</dbReference>
<comment type="similarity">
    <text evidence="2">Belongs to the CDP-alcohol phosphatidyltransferase class-I family.</text>
</comment>
<dbReference type="AlphaFoldDB" id="A0A2N0D1F1"/>
<keyword evidence="3" id="KW-0812">Transmembrane</keyword>
<dbReference type="InterPro" id="IPR000462">
    <property type="entry name" value="CDP-OH_P_trans"/>
</dbReference>
<keyword evidence="3" id="KW-1133">Transmembrane helix</keyword>
<feature type="transmembrane region" description="Helical" evidence="3">
    <location>
        <begin position="33"/>
        <end position="60"/>
    </location>
</feature>